<feature type="domain" description="BON" evidence="1">
    <location>
        <begin position="116"/>
        <end position="184"/>
    </location>
</feature>
<dbReference type="RefSeq" id="WP_097011767.1">
    <property type="nucleotide sequence ID" value="NZ_LT907975.1"/>
</dbReference>
<dbReference type="PROSITE" id="PS50914">
    <property type="entry name" value="BON"/>
    <property type="match status" value="2"/>
</dbReference>
<dbReference type="SMART" id="SM00749">
    <property type="entry name" value="BON"/>
    <property type="match status" value="1"/>
</dbReference>
<dbReference type="PANTHER" id="PTHR34606:SF15">
    <property type="entry name" value="BON DOMAIN-CONTAINING PROTEIN"/>
    <property type="match status" value="1"/>
</dbReference>
<evidence type="ECO:0000259" key="1">
    <source>
        <dbReference type="PROSITE" id="PS50914"/>
    </source>
</evidence>
<protein>
    <submittedName>
        <fullName evidence="2">Transport-associated</fullName>
    </submittedName>
</protein>
<dbReference type="InterPro" id="IPR007055">
    <property type="entry name" value="BON_dom"/>
</dbReference>
<dbReference type="PANTHER" id="PTHR34606">
    <property type="entry name" value="BON DOMAIN-CONTAINING PROTEIN"/>
    <property type="match status" value="1"/>
</dbReference>
<dbReference type="EMBL" id="LT907975">
    <property type="protein sequence ID" value="SOB58780.1"/>
    <property type="molecule type" value="Genomic_DNA"/>
</dbReference>
<evidence type="ECO:0000313" key="3">
    <source>
        <dbReference type="Proteomes" id="UP000219215"/>
    </source>
</evidence>
<dbReference type="InterPro" id="IPR051686">
    <property type="entry name" value="Lipoprotein_DolP"/>
</dbReference>
<dbReference type="Proteomes" id="UP000219215">
    <property type="component" value="Chromosome DPRO"/>
</dbReference>
<dbReference type="KEGG" id="pprf:DPRO_1880"/>
<name>A0A2C8F9F7_9BACT</name>
<proteinExistence type="predicted"/>
<sequence>MSRFVSKVLLMTLLAMVMAGCGTIYKAAMDERSLSQQTADANISGTIMKRYLDDDDMSVLSIEPYTFIGHVYLVGEYETSVQRSKAVSIAKSVEGVTGITTHLMPAKEDPTCGTSDSLGILANIKKALISDDEIWSTNVEVKVVQCNVVLLGLVGSQAQISKSIVHAKSVKGVRSVKSYLRVARKP</sequence>
<reference evidence="3" key="1">
    <citation type="submission" date="2017-09" db="EMBL/GenBank/DDBJ databases">
        <authorList>
            <person name="Regsiter A."/>
            <person name="William W."/>
        </authorList>
    </citation>
    <scope>NUCLEOTIDE SEQUENCE [LARGE SCALE GENOMIC DNA]</scope>
    <source>
        <strain evidence="3">500-1</strain>
    </source>
</reference>
<dbReference type="InterPro" id="IPR014004">
    <property type="entry name" value="Transpt-assoc_nodulatn_dom_bac"/>
</dbReference>
<feature type="domain" description="BON" evidence="1">
    <location>
        <begin position="39"/>
        <end position="107"/>
    </location>
</feature>
<dbReference type="AlphaFoldDB" id="A0A2C8F9F7"/>
<organism evidence="2 3">
    <name type="scientific">Pseudodesulfovibrio profundus</name>
    <dbReference type="NCBI Taxonomy" id="57320"/>
    <lineage>
        <taxon>Bacteria</taxon>
        <taxon>Pseudomonadati</taxon>
        <taxon>Thermodesulfobacteriota</taxon>
        <taxon>Desulfovibrionia</taxon>
        <taxon>Desulfovibrionales</taxon>
        <taxon>Desulfovibrionaceae</taxon>
    </lineage>
</organism>
<dbReference type="OrthoDB" id="5453922at2"/>
<dbReference type="Pfam" id="PF04972">
    <property type="entry name" value="BON"/>
    <property type="match status" value="2"/>
</dbReference>
<keyword evidence="3" id="KW-1185">Reference proteome</keyword>
<accession>A0A2C8F9F7</accession>
<dbReference type="PROSITE" id="PS51257">
    <property type="entry name" value="PROKAR_LIPOPROTEIN"/>
    <property type="match status" value="1"/>
</dbReference>
<evidence type="ECO:0000313" key="2">
    <source>
        <dbReference type="EMBL" id="SOB58780.1"/>
    </source>
</evidence>
<gene>
    <name evidence="2" type="ORF">DPRO_1880</name>
</gene>